<keyword evidence="1" id="KW-1185">Reference proteome</keyword>
<dbReference type="WBParaSite" id="ACRNAN_scaffold4826.g26196.t1">
    <property type="protein sequence ID" value="ACRNAN_scaffold4826.g26196.t1"/>
    <property type="gene ID" value="ACRNAN_scaffold4826.g26196"/>
</dbReference>
<reference evidence="2 3" key="1">
    <citation type="submission" date="2022-11" db="UniProtKB">
        <authorList>
            <consortium name="WormBaseParasite"/>
        </authorList>
    </citation>
    <scope>IDENTIFICATION</scope>
</reference>
<dbReference type="WBParaSite" id="ACRNAN_scaffold16205.g26639.t1">
    <property type="protein sequence ID" value="ACRNAN_scaffold16205.g26639.t1"/>
    <property type="gene ID" value="ACRNAN_scaffold16205.g26639"/>
</dbReference>
<organism evidence="1 3">
    <name type="scientific">Acrobeloides nanus</name>
    <dbReference type="NCBI Taxonomy" id="290746"/>
    <lineage>
        <taxon>Eukaryota</taxon>
        <taxon>Metazoa</taxon>
        <taxon>Ecdysozoa</taxon>
        <taxon>Nematoda</taxon>
        <taxon>Chromadorea</taxon>
        <taxon>Rhabditida</taxon>
        <taxon>Tylenchina</taxon>
        <taxon>Cephalobomorpha</taxon>
        <taxon>Cephaloboidea</taxon>
        <taxon>Cephalobidae</taxon>
        <taxon>Acrobeloides</taxon>
    </lineage>
</organism>
<accession>A0A914DYM7</accession>
<dbReference type="Proteomes" id="UP000887540">
    <property type="component" value="Unplaced"/>
</dbReference>
<sequence>MMFLCGMELIQDATSTNIKSTDGGQSVLIRREENYESSEKEHLGGKNGILKAVHYSTTIPASLCTN</sequence>
<evidence type="ECO:0000313" key="2">
    <source>
        <dbReference type="WBParaSite" id="ACRNAN_scaffold16205.g26639.t1"/>
    </source>
</evidence>
<dbReference type="AlphaFoldDB" id="A0A914DYM7"/>
<name>A0A914DYM7_9BILA</name>
<evidence type="ECO:0000313" key="1">
    <source>
        <dbReference type="Proteomes" id="UP000887540"/>
    </source>
</evidence>
<proteinExistence type="predicted"/>
<evidence type="ECO:0000313" key="3">
    <source>
        <dbReference type="WBParaSite" id="ACRNAN_scaffold4826.g26196.t1"/>
    </source>
</evidence>
<protein>
    <submittedName>
        <fullName evidence="2 3">Uncharacterized protein</fullName>
    </submittedName>
</protein>